<gene>
    <name evidence="2" type="ORF">P167DRAFT_183608</name>
</gene>
<dbReference type="EMBL" id="ML119132">
    <property type="protein sequence ID" value="RPB11981.1"/>
    <property type="molecule type" value="Genomic_DNA"/>
</dbReference>
<feature type="transmembrane region" description="Helical" evidence="1">
    <location>
        <begin position="76"/>
        <end position="99"/>
    </location>
</feature>
<feature type="transmembrane region" description="Helical" evidence="1">
    <location>
        <begin position="6"/>
        <end position="21"/>
    </location>
</feature>
<reference evidence="2 3" key="1">
    <citation type="journal article" date="2018" name="Nat. Ecol. Evol.">
        <title>Pezizomycetes genomes reveal the molecular basis of ectomycorrhizal truffle lifestyle.</title>
        <authorList>
            <person name="Murat C."/>
            <person name="Payen T."/>
            <person name="Noel B."/>
            <person name="Kuo A."/>
            <person name="Morin E."/>
            <person name="Chen J."/>
            <person name="Kohler A."/>
            <person name="Krizsan K."/>
            <person name="Balestrini R."/>
            <person name="Da Silva C."/>
            <person name="Montanini B."/>
            <person name="Hainaut M."/>
            <person name="Levati E."/>
            <person name="Barry K.W."/>
            <person name="Belfiori B."/>
            <person name="Cichocki N."/>
            <person name="Clum A."/>
            <person name="Dockter R.B."/>
            <person name="Fauchery L."/>
            <person name="Guy J."/>
            <person name="Iotti M."/>
            <person name="Le Tacon F."/>
            <person name="Lindquist E.A."/>
            <person name="Lipzen A."/>
            <person name="Malagnac F."/>
            <person name="Mello A."/>
            <person name="Molinier V."/>
            <person name="Miyauchi S."/>
            <person name="Poulain J."/>
            <person name="Riccioni C."/>
            <person name="Rubini A."/>
            <person name="Sitrit Y."/>
            <person name="Splivallo R."/>
            <person name="Traeger S."/>
            <person name="Wang M."/>
            <person name="Zifcakova L."/>
            <person name="Wipf D."/>
            <person name="Zambonelli A."/>
            <person name="Paolocci F."/>
            <person name="Nowrousian M."/>
            <person name="Ottonello S."/>
            <person name="Baldrian P."/>
            <person name="Spatafora J.W."/>
            <person name="Henrissat B."/>
            <person name="Nagy L.G."/>
            <person name="Aury J.M."/>
            <person name="Wincker P."/>
            <person name="Grigoriev I.V."/>
            <person name="Bonfante P."/>
            <person name="Martin F.M."/>
        </authorList>
    </citation>
    <scope>NUCLEOTIDE SEQUENCE [LARGE SCALE GENOMIC DNA]</scope>
    <source>
        <strain evidence="2 3">CCBAS932</strain>
    </source>
</reference>
<evidence type="ECO:0000313" key="2">
    <source>
        <dbReference type="EMBL" id="RPB11981.1"/>
    </source>
</evidence>
<protein>
    <submittedName>
        <fullName evidence="2">Uncharacterized protein</fullName>
    </submittedName>
</protein>
<organism evidence="2 3">
    <name type="scientific">Morchella conica CCBAS932</name>
    <dbReference type="NCBI Taxonomy" id="1392247"/>
    <lineage>
        <taxon>Eukaryota</taxon>
        <taxon>Fungi</taxon>
        <taxon>Dikarya</taxon>
        <taxon>Ascomycota</taxon>
        <taxon>Pezizomycotina</taxon>
        <taxon>Pezizomycetes</taxon>
        <taxon>Pezizales</taxon>
        <taxon>Morchellaceae</taxon>
        <taxon>Morchella</taxon>
    </lineage>
</organism>
<keyword evidence="3" id="KW-1185">Reference proteome</keyword>
<proteinExistence type="predicted"/>
<dbReference type="Proteomes" id="UP000277580">
    <property type="component" value="Unassembled WGS sequence"/>
</dbReference>
<evidence type="ECO:0000313" key="3">
    <source>
        <dbReference type="Proteomes" id="UP000277580"/>
    </source>
</evidence>
<name>A0A3N4KUF4_9PEZI</name>
<keyword evidence="1" id="KW-0472">Membrane</keyword>
<accession>A0A3N4KUF4</accession>
<dbReference type="InParanoid" id="A0A3N4KUF4"/>
<sequence>MLLANLVFIIIHLIVWVLIRAKKKTATGPRAEKLEHTNTYLRNITKFGRIIWRPLRFIIKYLLAPIMFSLRYRKQLGWFLTVVTMVARVYIILECFLSVRRLPEGSFRTVPWEDVVPHL</sequence>
<dbReference type="AlphaFoldDB" id="A0A3N4KUF4"/>
<evidence type="ECO:0000256" key="1">
    <source>
        <dbReference type="SAM" id="Phobius"/>
    </source>
</evidence>
<dbReference type="OrthoDB" id="9451547at2759"/>
<keyword evidence="1" id="KW-1133">Transmembrane helix</keyword>
<keyword evidence="1" id="KW-0812">Transmembrane</keyword>